<protein>
    <submittedName>
        <fullName evidence="3">Arginine--tRNA ligase</fullName>
        <ecNumber evidence="3">6.1.1.19</ecNumber>
    </submittedName>
</protein>
<dbReference type="GO" id="GO:0005524">
    <property type="term" value="F:ATP binding"/>
    <property type="evidence" value="ECO:0007669"/>
    <property type="project" value="UniProtKB-KW"/>
</dbReference>
<organism evidence="3 4">
    <name type="scientific">Nocardia cyriacigeorgica</name>
    <dbReference type="NCBI Taxonomy" id="135487"/>
    <lineage>
        <taxon>Bacteria</taxon>
        <taxon>Bacillati</taxon>
        <taxon>Actinomycetota</taxon>
        <taxon>Actinomycetes</taxon>
        <taxon>Mycobacteriales</taxon>
        <taxon>Nocardiaceae</taxon>
        <taxon>Nocardia</taxon>
    </lineage>
</organism>
<evidence type="ECO:0000256" key="1">
    <source>
        <dbReference type="RuleBase" id="RU363038"/>
    </source>
</evidence>
<dbReference type="GO" id="GO:0006420">
    <property type="term" value="P:arginyl-tRNA aminoacylation"/>
    <property type="evidence" value="ECO:0007669"/>
    <property type="project" value="InterPro"/>
</dbReference>
<evidence type="ECO:0000313" key="3">
    <source>
        <dbReference type="EMBL" id="VFA96291.1"/>
    </source>
</evidence>
<gene>
    <name evidence="3" type="primary">argS_1</name>
    <name evidence="3" type="ORF">NCTC10797_00040</name>
</gene>
<keyword evidence="1" id="KW-0067">ATP-binding</keyword>
<dbReference type="RefSeq" id="WP_130915500.1">
    <property type="nucleotide sequence ID" value="NZ_LR215973.1"/>
</dbReference>
<keyword evidence="1" id="KW-0547">Nucleotide-binding</keyword>
<dbReference type="Gene3D" id="3.40.50.620">
    <property type="entry name" value="HUPs"/>
    <property type="match status" value="1"/>
</dbReference>
<dbReference type="InterPro" id="IPR001278">
    <property type="entry name" value="Arg-tRNA-ligase"/>
</dbReference>
<keyword evidence="1" id="KW-0030">Aminoacyl-tRNA synthetase</keyword>
<proteinExistence type="inferred from homology"/>
<keyword evidence="1" id="KW-0648">Protein biosynthesis</keyword>
<evidence type="ECO:0000259" key="2">
    <source>
        <dbReference type="Pfam" id="PF00750"/>
    </source>
</evidence>
<dbReference type="Pfam" id="PF00750">
    <property type="entry name" value="tRNA-synt_1d"/>
    <property type="match status" value="1"/>
</dbReference>
<reference evidence="3 4" key="1">
    <citation type="submission" date="2019-02" db="EMBL/GenBank/DDBJ databases">
        <authorList>
            <consortium name="Pathogen Informatics"/>
        </authorList>
    </citation>
    <scope>NUCLEOTIDE SEQUENCE [LARGE SCALE GENOMIC DNA]</scope>
    <source>
        <strain evidence="3 4">3012STDY6756504</strain>
    </source>
</reference>
<dbReference type="EC" id="6.1.1.19" evidence="3"/>
<dbReference type="SUPFAM" id="SSF52374">
    <property type="entry name" value="Nucleotidylyl transferase"/>
    <property type="match status" value="1"/>
</dbReference>
<dbReference type="InterPro" id="IPR014729">
    <property type="entry name" value="Rossmann-like_a/b/a_fold"/>
</dbReference>
<dbReference type="Proteomes" id="UP000290439">
    <property type="component" value="Chromosome"/>
</dbReference>
<dbReference type="PANTHER" id="PTHR11956">
    <property type="entry name" value="ARGINYL-TRNA SYNTHETASE"/>
    <property type="match status" value="1"/>
</dbReference>
<comment type="similarity">
    <text evidence="1">Belongs to the class-I aminoacyl-tRNA synthetase family.</text>
</comment>
<keyword evidence="1 3" id="KW-0436">Ligase</keyword>
<feature type="domain" description="Arginyl-tRNA synthetase catalytic core" evidence="2">
    <location>
        <begin position="79"/>
        <end position="356"/>
    </location>
</feature>
<accession>A0A4U8VS89</accession>
<dbReference type="EMBL" id="LR215973">
    <property type="protein sequence ID" value="VFA96291.1"/>
    <property type="molecule type" value="Genomic_DNA"/>
</dbReference>
<dbReference type="AlphaFoldDB" id="A0A4U8VS89"/>
<dbReference type="GO" id="GO:0004814">
    <property type="term" value="F:arginine-tRNA ligase activity"/>
    <property type="evidence" value="ECO:0007669"/>
    <property type="project" value="UniProtKB-EC"/>
</dbReference>
<dbReference type="PANTHER" id="PTHR11956:SF5">
    <property type="entry name" value="ARGININE--TRNA LIGASE, CYTOPLASMIC"/>
    <property type="match status" value="1"/>
</dbReference>
<evidence type="ECO:0000313" key="4">
    <source>
        <dbReference type="Proteomes" id="UP000290439"/>
    </source>
</evidence>
<name>A0A4U8VS89_9NOCA</name>
<dbReference type="PRINTS" id="PR01038">
    <property type="entry name" value="TRNASYNTHARG"/>
</dbReference>
<dbReference type="InterPro" id="IPR035684">
    <property type="entry name" value="ArgRS_core"/>
</dbReference>
<sequence>MTRPHVRLLTRDHPGLNPYLHGLDIPRGSPVYWYPDGRLLRFTGSGSAQRIPVRTSSLLEWMVQHEPEQLWHRWRTHLRDQRVLVEHTSINPVHPLHVGSMRGTVIGSTLAELFRSGGADVQTRYFVNDLGRQLHILQRALTAARQDNIPTELRFDDTIGVLYAYANMALAARIADLDRLIRAHPWLPTVVDVHRPLPEATSASDVVEAMVAAAVSDMGLLGAKIDIFDRETDLSIDPATLVAALTDHCDVVRINGTTCLRLPGGLVPVQRRDGTLLYLSRDIANTHRRQPPAWSAMLHVIGAEQTLLQTALRTAVPDAPLEHIAVGKVSHAGRHYSARQNRLTTMGDLLRDGGPRRIHELALAMALRRRTHPIDIAHLDTAKPLQAVLTAAHTVHRAGQSPTQRLLRHLIIAILATPAVLARDVEHRTIHRTAQHLTRLSQRYTIAVRSGTVPDDISEWFHHTQTRLATLLGIPLDTLG</sequence>